<organism evidence="3 4">
    <name type="scientific">Pseudooceanicola algae</name>
    <dbReference type="NCBI Taxonomy" id="1537215"/>
    <lineage>
        <taxon>Bacteria</taxon>
        <taxon>Pseudomonadati</taxon>
        <taxon>Pseudomonadota</taxon>
        <taxon>Alphaproteobacteria</taxon>
        <taxon>Rhodobacterales</taxon>
        <taxon>Paracoccaceae</taxon>
        <taxon>Pseudooceanicola</taxon>
    </lineage>
</organism>
<dbReference type="AlphaFoldDB" id="A0A418SHS1"/>
<dbReference type="SUPFAM" id="SSF53474">
    <property type="entry name" value="alpha/beta-Hydrolases"/>
    <property type="match status" value="1"/>
</dbReference>
<keyword evidence="1" id="KW-0378">Hydrolase</keyword>
<dbReference type="InterPro" id="IPR029058">
    <property type="entry name" value="AB_hydrolase_fold"/>
</dbReference>
<sequence length="296" mass="31156">MPGMTGIDLASEGGWPADRLDADYQPRGTISEARFAAEMASYRSTSEAMRAPFGRHFDLVYDRQSGQTLDLFGPEVLRDCPVFVFIHGGYWRALSKRDSAMMAGMLAGQGIATAVLDYQLAPGASLTEITRQVRAAVGFLWREGRGLGLDPQRIHVGGSSAGGHLAGAVLAGGWQAEAGLPEGVIASALPISGLFDLTPIAASAPQAWLSLSADDVAALSPIRNLPRRGAPITLAWAETDPAGFKRQSVAYAAAWAQAGFPARCLEVPGRNHFDILAELGDASTVLSRALIAQIGA</sequence>
<keyword evidence="4" id="KW-1185">Reference proteome</keyword>
<protein>
    <recommendedName>
        <fullName evidence="2">BD-FAE-like domain-containing protein</fullName>
    </recommendedName>
</protein>
<evidence type="ECO:0000313" key="3">
    <source>
        <dbReference type="EMBL" id="QPM90260.1"/>
    </source>
</evidence>
<accession>A0A418SHS1</accession>
<gene>
    <name evidence="3" type="ORF">PSAL_014950</name>
</gene>
<dbReference type="KEGG" id="palw:PSAL_014950"/>
<dbReference type="Pfam" id="PF20434">
    <property type="entry name" value="BD-FAE"/>
    <property type="match status" value="1"/>
</dbReference>
<dbReference type="Gene3D" id="3.40.50.1820">
    <property type="entry name" value="alpha/beta hydrolase"/>
    <property type="match status" value="1"/>
</dbReference>
<dbReference type="GO" id="GO:0016787">
    <property type="term" value="F:hydrolase activity"/>
    <property type="evidence" value="ECO:0007669"/>
    <property type="project" value="UniProtKB-KW"/>
</dbReference>
<dbReference type="PANTHER" id="PTHR48081">
    <property type="entry name" value="AB HYDROLASE SUPERFAMILY PROTEIN C4A8.06C"/>
    <property type="match status" value="1"/>
</dbReference>
<evidence type="ECO:0000256" key="1">
    <source>
        <dbReference type="ARBA" id="ARBA00022801"/>
    </source>
</evidence>
<proteinExistence type="predicted"/>
<evidence type="ECO:0000259" key="2">
    <source>
        <dbReference type="Pfam" id="PF20434"/>
    </source>
</evidence>
<name>A0A418SHS1_9RHOB</name>
<dbReference type="PANTHER" id="PTHR48081:SF33">
    <property type="entry name" value="KYNURENINE FORMAMIDASE"/>
    <property type="match status" value="1"/>
</dbReference>
<dbReference type="Proteomes" id="UP000283786">
    <property type="component" value="Chromosome"/>
</dbReference>
<dbReference type="EMBL" id="CP060436">
    <property type="protein sequence ID" value="QPM90260.1"/>
    <property type="molecule type" value="Genomic_DNA"/>
</dbReference>
<reference evidence="3 4" key="1">
    <citation type="submission" date="2020-08" db="EMBL/GenBank/DDBJ databases">
        <title>Genome sequence of Rhodobacteraceae bacterium Lw-13e.</title>
        <authorList>
            <person name="Poehlein A."/>
            <person name="Wolter L."/>
            <person name="Daniel R."/>
            <person name="Brinkhoff T."/>
        </authorList>
    </citation>
    <scope>NUCLEOTIDE SEQUENCE [LARGE SCALE GENOMIC DNA]</scope>
    <source>
        <strain evidence="3 4">Lw-13e</strain>
    </source>
</reference>
<evidence type="ECO:0000313" key="4">
    <source>
        <dbReference type="Proteomes" id="UP000283786"/>
    </source>
</evidence>
<feature type="domain" description="BD-FAE-like" evidence="2">
    <location>
        <begin position="69"/>
        <end position="167"/>
    </location>
</feature>
<dbReference type="InterPro" id="IPR050300">
    <property type="entry name" value="GDXG_lipolytic_enzyme"/>
</dbReference>
<dbReference type="InterPro" id="IPR049492">
    <property type="entry name" value="BD-FAE-like_dom"/>
</dbReference>